<dbReference type="FunCoup" id="G8YUI5">
    <property type="interactions" value="127"/>
</dbReference>
<dbReference type="GO" id="GO:0005737">
    <property type="term" value="C:cytoplasm"/>
    <property type="evidence" value="ECO:0007669"/>
    <property type="project" value="UniProtKB-SubCell"/>
</dbReference>
<organism evidence="4 5">
    <name type="scientific">Pichia sorbitophila (strain ATCC MYA-4447 / BCRC 22081 / CBS 7064 / NBRC 10061 / NRRL Y-12695)</name>
    <name type="common">Hybrid yeast</name>
    <dbReference type="NCBI Taxonomy" id="559304"/>
    <lineage>
        <taxon>Eukaryota</taxon>
        <taxon>Fungi</taxon>
        <taxon>Dikarya</taxon>
        <taxon>Ascomycota</taxon>
        <taxon>Saccharomycotina</taxon>
        <taxon>Pichiomycetes</taxon>
        <taxon>Debaryomycetaceae</taxon>
        <taxon>Millerozyma</taxon>
    </lineage>
</organism>
<sequence length="383" mass="43231">MAFTFSELPDIHDETQEIYETSDIESSGAENEVADQPFFQNEEIDNDAIDVTTAREKFSKNVLVGEVEVDFSGRVLGKQPIHRSGYQALSCDETYEQKLSRIRREVEELRLQDASVSNQKDPIELDQTLTKLEEAVKTHHVDQAGVEAGYSDRIKVAFEQADQFLKQTASQKENSSAIGTQKDTSAILDLEARIHHLERMLGHQDAGMSTAGSRYSVPINTVLQEIEKKLNLVLHSPQLTKELEKLRDLSLDTKRRSAFTHTKNEDPPDDSPRPEENIEREREVDAALEKIAEVNRLGSIVPSVISRLKTLQTVHSDMANAVQVANDIDSSLTDIHSDMSRWNDSINQLNLKLDAREETFKQNKKNIIAKIDQLSSRIDSLHS</sequence>
<dbReference type="InterPro" id="IPR028133">
    <property type="entry name" value="Dynamitin"/>
</dbReference>
<dbReference type="eggNOG" id="ENOG502S656">
    <property type="taxonomic scope" value="Eukaryota"/>
</dbReference>
<protein>
    <submittedName>
        <fullName evidence="4">Piso0_000098 protein</fullName>
    </submittedName>
</protein>
<comment type="subcellular location">
    <subcellularLocation>
        <location evidence="1">Cytoplasm</location>
    </subcellularLocation>
</comment>
<dbReference type="GO" id="GO:0005869">
    <property type="term" value="C:dynactin complex"/>
    <property type="evidence" value="ECO:0007669"/>
    <property type="project" value="InterPro"/>
</dbReference>
<proteinExistence type="predicted"/>
<dbReference type="Proteomes" id="UP000005222">
    <property type="component" value="Chromosome A"/>
</dbReference>
<evidence type="ECO:0000256" key="3">
    <source>
        <dbReference type="SAM" id="MobiDB-lite"/>
    </source>
</evidence>
<dbReference type="PANTHER" id="PTHR15346">
    <property type="entry name" value="DYNACTIN SUBUNIT"/>
    <property type="match status" value="1"/>
</dbReference>
<keyword evidence="2" id="KW-0963">Cytoplasm</keyword>
<dbReference type="HOGENOM" id="CLU_057740_0_0_1"/>
<dbReference type="GO" id="GO:0007017">
    <property type="term" value="P:microtubule-based process"/>
    <property type="evidence" value="ECO:0007669"/>
    <property type="project" value="InterPro"/>
</dbReference>
<evidence type="ECO:0000256" key="2">
    <source>
        <dbReference type="ARBA" id="ARBA00022490"/>
    </source>
</evidence>
<dbReference type="STRING" id="559304.G8YUI5"/>
<evidence type="ECO:0000313" key="5">
    <source>
        <dbReference type="Proteomes" id="UP000005222"/>
    </source>
</evidence>
<accession>G8YUI5</accession>
<dbReference type="OMA" id="MKNNIDL"/>
<dbReference type="AlphaFoldDB" id="G8YUI5"/>
<dbReference type="EMBL" id="FO082059">
    <property type="protein sequence ID" value="CCE72518.1"/>
    <property type="molecule type" value="Genomic_DNA"/>
</dbReference>
<reference evidence="4 5" key="1">
    <citation type="journal article" date="2012" name="G3 (Bethesda)">
        <title>Pichia sorbitophila, an interspecies yeast hybrid reveals early steps of genome resolution following polyploidization.</title>
        <authorList>
            <person name="Leh Louis V."/>
            <person name="Despons L."/>
            <person name="Friedrich A."/>
            <person name="Martin T."/>
            <person name="Durrens P."/>
            <person name="Casaregola S."/>
            <person name="Neuveglise C."/>
            <person name="Fairhead C."/>
            <person name="Marck C."/>
            <person name="Cruz J.A."/>
            <person name="Straub M.L."/>
            <person name="Kugler V."/>
            <person name="Sacerdot C."/>
            <person name="Uzunov Z."/>
            <person name="Thierry A."/>
            <person name="Weiss S."/>
            <person name="Bleykasten C."/>
            <person name="De Montigny J."/>
            <person name="Jacques N."/>
            <person name="Jung P."/>
            <person name="Lemaire M."/>
            <person name="Mallet S."/>
            <person name="Morel G."/>
            <person name="Richard G.F."/>
            <person name="Sarkar A."/>
            <person name="Savel G."/>
            <person name="Schacherer J."/>
            <person name="Seret M.L."/>
            <person name="Talla E."/>
            <person name="Samson G."/>
            <person name="Jubin C."/>
            <person name="Poulain J."/>
            <person name="Vacherie B."/>
            <person name="Barbe V."/>
            <person name="Pelletier E."/>
            <person name="Sherman D.J."/>
            <person name="Westhof E."/>
            <person name="Weissenbach J."/>
            <person name="Baret P.V."/>
            <person name="Wincker P."/>
            <person name="Gaillardin C."/>
            <person name="Dujon B."/>
            <person name="Souciet J.L."/>
        </authorList>
    </citation>
    <scope>NUCLEOTIDE SEQUENCE [LARGE SCALE GENOMIC DNA]</scope>
    <source>
        <strain evidence="5">ATCC MYA-4447 / BCRC 22081 / CBS 7064 / NBRC 10061 / NRRL Y-12695</strain>
    </source>
</reference>
<dbReference type="Pfam" id="PF04912">
    <property type="entry name" value="Dynamitin"/>
    <property type="match status" value="1"/>
</dbReference>
<name>G8YUI5_PICSO</name>
<feature type="compositionally biased region" description="Basic and acidic residues" evidence="3">
    <location>
        <begin position="262"/>
        <end position="281"/>
    </location>
</feature>
<keyword evidence="5" id="KW-1185">Reference proteome</keyword>
<feature type="region of interest" description="Disordered" evidence="3">
    <location>
        <begin position="257"/>
        <end position="281"/>
    </location>
</feature>
<feature type="region of interest" description="Disordered" evidence="3">
    <location>
        <begin position="1"/>
        <end position="36"/>
    </location>
</feature>
<evidence type="ECO:0000256" key="1">
    <source>
        <dbReference type="ARBA" id="ARBA00004496"/>
    </source>
</evidence>
<gene>
    <name evidence="4" type="primary">Piso0_000098</name>
    <name evidence="4" type="ORF">GNLVRS01_PISO0A01958g</name>
</gene>
<evidence type="ECO:0000313" key="4">
    <source>
        <dbReference type="EMBL" id="CCE72518.1"/>
    </source>
</evidence>
<dbReference type="InParanoid" id="G8YUI5"/>
<dbReference type="OrthoDB" id="4977at2759"/>